<organism evidence="2 3">
    <name type="scientific">Rufibacter latericius</name>
    <dbReference type="NCBI Taxonomy" id="2487040"/>
    <lineage>
        <taxon>Bacteria</taxon>
        <taxon>Pseudomonadati</taxon>
        <taxon>Bacteroidota</taxon>
        <taxon>Cytophagia</taxon>
        <taxon>Cytophagales</taxon>
        <taxon>Hymenobacteraceae</taxon>
        <taxon>Rufibacter</taxon>
    </lineage>
</organism>
<accession>A0A3M9MZX0</accession>
<reference evidence="2 3" key="1">
    <citation type="submission" date="2018-11" db="EMBL/GenBank/DDBJ databases">
        <title>Rufibacter latericius sp. nov., isolated from water in Baiyang Lake.</title>
        <authorList>
            <person name="Yang Y."/>
        </authorList>
    </citation>
    <scope>NUCLEOTIDE SEQUENCE [LARGE SCALE GENOMIC DNA]</scope>
    <source>
        <strain evidence="2 3">R-22-1c-1</strain>
    </source>
</reference>
<evidence type="ECO:0000313" key="3">
    <source>
        <dbReference type="Proteomes" id="UP000272117"/>
    </source>
</evidence>
<feature type="signal peptide" evidence="1">
    <location>
        <begin position="1"/>
        <end position="21"/>
    </location>
</feature>
<dbReference type="EMBL" id="RJJD01000001">
    <property type="protein sequence ID" value="RNI31112.1"/>
    <property type="molecule type" value="Genomic_DNA"/>
</dbReference>
<evidence type="ECO:0000313" key="2">
    <source>
        <dbReference type="EMBL" id="RNI31112.1"/>
    </source>
</evidence>
<dbReference type="Pfam" id="PF11751">
    <property type="entry name" value="PorP_SprF"/>
    <property type="match status" value="1"/>
</dbReference>
<dbReference type="InterPro" id="IPR019861">
    <property type="entry name" value="PorP/SprF_Bacteroidetes"/>
</dbReference>
<dbReference type="RefSeq" id="WP_123125014.1">
    <property type="nucleotide sequence ID" value="NZ_RJJD01000001.1"/>
</dbReference>
<comment type="caution">
    <text evidence="2">The sequence shown here is derived from an EMBL/GenBank/DDBJ whole genome shotgun (WGS) entry which is preliminary data.</text>
</comment>
<name>A0A3M9MZX0_9BACT</name>
<proteinExistence type="predicted"/>
<keyword evidence="3" id="KW-1185">Reference proteome</keyword>
<protein>
    <submittedName>
        <fullName evidence="2">Type IX secretion system membrane protein PorP/SprF</fullName>
    </submittedName>
</protein>
<feature type="chain" id="PRO_5018335597" evidence="1">
    <location>
        <begin position="22"/>
        <end position="301"/>
    </location>
</feature>
<sequence length="301" mass="33359">MNLKQIIAFSLLLLAASVTQAQVTPQRMVIPRLYQQNYFYLNPAFAGAEGRREFGVNGHLNSFNSKASSAPLSVIAHYQGYISAENPNGIGVVGSYDQFGPYWLGKIGFSYAKRFRLGEQSSLSFGAQLAAEYLNVDLAEKTRTEEKKMVGHDNDLRPDVDAGVWLKIRNFYAGGIFASLLKPTYNLVGDAEHEGIQELLVTAGYKVAFAPEFSLTPSFLMSQPLKDGKQEYQFGTMANIKFVTAGVNYRGQFDKTAPWNVSAGVNIKDNVQLITSFDLTKETKDVAKPDPQVEANLRIRF</sequence>
<evidence type="ECO:0000256" key="1">
    <source>
        <dbReference type="SAM" id="SignalP"/>
    </source>
</evidence>
<dbReference type="AlphaFoldDB" id="A0A3M9MZX0"/>
<dbReference type="OrthoDB" id="1186563at2"/>
<keyword evidence="1" id="KW-0732">Signal</keyword>
<dbReference type="Proteomes" id="UP000272117">
    <property type="component" value="Unassembled WGS sequence"/>
</dbReference>
<dbReference type="NCBIfam" id="TIGR03519">
    <property type="entry name" value="T9SS_PorP_fam"/>
    <property type="match status" value="1"/>
</dbReference>
<gene>
    <name evidence="2" type="ORF">EFB08_00810</name>
</gene>